<dbReference type="RefSeq" id="WP_245916322.1">
    <property type="nucleotide sequence ID" value="NZ_MUHY01000001.1"/>
</dbReference>
<proteinExistence type="predicted"/>
<dbReference type="Proteomes" id="UP000242660">
    <property type="component" value="Unassembled WGS sequence"/>
</dbReference>
<evidence type="ECO:0000313" key="2">
    <source>
        <dbReference type="Proteomes" id="UP000242660"/>
    </source>
</evidence>
<reference evidence="1 2" key="1">
    <citation type="journal article" date="2017" name="Front. Microbiol.">
        <title>Genome of Ca. Pandoraea novymonadis, an Endosymbiotic Bacterium of the Trypanosomatid Novymonas esmeraldas.</title>
        <authorList>
            <person name="Kostygov A.Y."/>
            <person name="Butenko A."/>
            <person name="Nenarokova A."/>
            <person name="Tashyreva D."/>
            <person name="Flegontov P."/>
            <person name="Lukes J."/>
            <person name="Yurchenko V."/>
        </authorList>
    </citation>
    <scope>NUCLEOTIDE SEQUENCE [LARGE SCALE GENOMIC DNA]</scope>
    <source>
        <strain evidence="1 2">E262</strain>
    </source>
</reference>
<gene>
    <name evidence="1" type="ORF">BZL35_00390</name>
</gene>
<dbReference type="EMBL" id="MUHY01000001">
    <property type="protein sequence ID" value="PSB92159.1"/>
    <property type="molecule type" value="Genomic_DNA"/>
</dbReference>
<comment type="caution">
    <text evidence="1">The sequence shown here is derived from an EMBL/GenBank/DDBJ whole genome shotgun (WGS) entry which is preliminary data.</text>
</comment>
<keyword evidence="2" id="KW-1185">Reference proteome</keyword>
<name>A0ABX5FEU2_9BURK</name>
<sequence>MKTALSFGFYACRLIDYRRLRLPVEIVRQLALKTVDCVILIRRILDFSGGAQHCSTKSGCQQRCFVG</sequence>
<accession>A0ABX5FEU2</accession>
<organism evidence="1 2">
    <name type="scientific">Candidatus Pandoraea novymonadis</name>
    <dbReference type="NCBI Taxonomy" id="1808959"/>
    <lineage>
        <taxon>Bacteria</taxon>
        <taxon>Pseudomonadati</taxon>
        <taxon>Pseudomonadota</taxon>
        <taxon>Betaproteobacteria</taxon>
        <taxon>Burkholderiales</taxon>
        <taxon>Burkholderiaceae</taxon>
        <taxon>Pandoraea</taxon>
    </lineage>
</organism>
<protein>
    <submittedName>
        <fullName evidence="1">Uncharacterized protein</fullName>
    </submittedName>
</protein>
<evidence type="ECO:0000313" key="1">
    <source>
        <dbReference type="EMBL" id="PSB92159.1"/>
    </source>
</evidence>